<keyword evidence="2" id="KW-1185">Reference proteome</keyword>
<dbReference type="Proteomes" id="UP001055072">
    <property type="component" value="Unassembled WGS sequence"/>
</dbReference>
<sequence length="531" mass="55084">MPAESIKSPTSAASPASDVDPASKARLPPRPNRSNFDLEPNPFEQSFARPSNDSSVRTQQNSPTSIVEANDARPQSRPGSADKTSTTNTPPDSHKTVLPPLAAIASPSDAHYSWAFSSSSFSNSLRSGPLSPAMLTGPQQQTEQQPLAAFDPAAFRTGLTPRMGLTPGTGLTPLLGGPVSFPPASPNTAAFLSSVMNTSGTPSLSGVAGTITPNTLSAITGVLSNQPHAHTQSPLSMSTVTSGYPPRSDTGAVNGNSSANAATAGANGTYVSSANSATQTATNGLFLLSQAHQELTKREEEAAAALSGSVNGANGVAKRGTKRKSYEVESPVVGAPALVGQQVSANGKRTRSQTMSSNGRRASTVSLDNEEEEEEDDDSTKVGSSTTSNQSQGKKGGQQKKPETEEEKRRNFLERNRQAALKCRQRKKAWLAQLQAKVEFLQNENETLKQALVSSREEITRLSGLVGSGGGNAQQSVNGNGMVNGHGHGHGGHHQQVPPSMQAGLGNVNVSLASAAKNVPAMVGGGGRFGY</sequence>
<reference evidence="1" key="1">
    <citation type="journal article" date="2021" name="Environ. Microbiol.">
        <title>Gene family expansions and transcriptome signatures uncover fungal adaptations to wood decay.</title>
        <authorList>
            <person name="Hage H."/>
            <person name="Miyauchi S."/>
            <person name="Viragh M."/>
            <person name="Drula E."/>
            <person name="Min B."/>
            <person name="Chaduli D."/>
            <person name="Navarro D."/>
            <person name="Favel A."/>
            <person name="Norest M."/>
            <person name="Lesage-Meessen L."/>
            <person name="Balint B."/>
            <person name="Merenyi Z."/>
            <person name="de Eugenio L."/>
            <person name="Morin E."/>
            <person name="Martinez A.T."/>
            <person name="Baldrian P."/>
            <person name="Stursova M."/>
            <person name="Martinez M.J."/>
            <person name="Novotny C."/>
            <person name="Magnuson J.K."/>
            <person name="Spatafora J.W."/>
            <person name="Maurice S."/>
            <person name="Pangilinan J."/>
            <person name="Andreopoulos W."/>
            <person name="LaButti K."/>
            <person name="Hundley H."/>
            <person name="Na H."/>
            <person name="Kuo A."/>
            <person name="Barry K."/>
            <person name="Lipzen A."/>
            <person name="Henrissat B."/>
            <person name="Riley R."/>
            <person name="Ahrendt S."/>
            <person name="Nagy L.G."/>
            <person name="Grigoriev I.V."/>
            <person name="Martin F."/>
            <person name="Rosso M.N."/>
        </authorList>
    </citation>
    <scope>NUCLEOTIDE SEQUENCE</scope>
    <source>
        <strain evidence="1">CBS 384.51</strain>
    </source>
</reference>
<organism evidence="1 2">
    <name type="scientific">Irpex rosettiformis</name>
    <dbReference type="NCBI Taxonomy" id="378272"/>
    <lineage>
        <taxon>Eukaryota</taxon>
        <taxon>Fungi</taxon>
        <taxon>Dikarya</taxon>
        <taxon>Basidiomycota</taxon>
        <taxon>Agaricomycotina</taxon>
        <taxon>Agaricomycetes</taxon>
        <taxon>Polyporales</taxon>
        <taxon>Irpicaceae</taxon>
        <taxon>Irpex</taxon>
    </lineage>
</organism>
<proteinExistence type="predicted"/>
<evidence type="ECO:0000313" key="1">
    <source>
        <dbReference type="EMBL" id="KAI0092530.1"/>
    </source>
</evidence>
<dbReference type="EMBL" id="MU274903">
    <property type="protein sequence ID" value="KAI0092530.1"/>
    <property type="molecule type" value="Genomic_DNA"/>
</dbReference>
<accession>A0ACB8UFS7</accession>
<evidence type="ECO:0000313" key="2">
    <source>
        <dbReference type="Proteomes" id="UP001055072"/>
    </source>
</evidence>
<gene>
    <name evidence="1" type="ORF">BDY19DRAFT_490486</name>
</gene>
<protein>
    <submittedName>
        <fullName evidence="1">Uncharacterized protein</fullName>
    </submittedName>
</protein>
<comment type="caution">
    <text evidence="1">The sequence shown here is derived from an EMBL/GenBank/DDBJ whole genome shotgun (WGS) entry which is preliminary data.</text>
</comment>
<name>A0ACB8UFS7_9APHY</name>